<dbReference type="Gramene" id="TraesNOR3A03G01352030.2">
    <property type="protein sequence ID" value="TraesNOR3A03G01352030.2"/>
    <property type="gene ID" value="TraesNOR3A03G01352030"/>
</dbReference>
<protein>
    <submittedName>
        <fullName evidence="2">Uncharacterized protein</fullName>
    </submittedName>
</protein>
<dbReference type="Gene3D" id="2.40.10.10">
    <property type="entry name" value="Trypsin-like serine proteases"/>
    <property type="match status" value="2"/>
</dbReference>
<gene>
    <name evidence="2" type="primary">LOC123077122</name>
</gene>
<dbReference type="AlphaFoldDB" id="A0A3B6EBW5"/>
<reference evidence="2" key="2">
    <citation type="submission" date="2018-10" db="UniProtKB">
        <authorList>
            <consortium name="EnsemblPlants"/>
        </authorList>
    </citation>
    <scope>IDENTIFICATION</scope>
</reference>
<proteinExistence type="predicted"/>
<evidence type="ECO:0000313" key="2">
    <source>
        <dbReference type="EnsemblPlants" id="TraesCS3A02G079900.1"/>
    </source>
</evidence>
<dbReference type="Gramene" id="TraesCLE_scaffold_085503_01G000100.1">
    <property type="protein sequence ID" value="TraesCLE_scaffold_085503_01G000100.1"/>
    <property type="gene ID" value="TraesCLE_scaffold_085503_01G000100"/>
</dbReference>
<dbReference type="EnsemblPlants" id="TraesCS3A02G079900.1">
    <property type="protein sequence ID" value="TraesCS3A02G079900.1"/>
    <property type="gene ID" value="TraesCS3A02G079900"/>
</dbReference>
<name>A0A3B6EBW5_WHEAT</name>
<dbReference type="InterPro" id="IPR009003">
    <property type="entry name" value="Peptidase_S1_PA"/>
</dbReference>
<accession>A0A3B6EBW5</accession>
<dbReference type="Gramene" id="TraesPARA_EIv1.0_0786680.2">
    <property type="protein sequence ID" value="TraesPARA_EIv1.0_0786680.2.CDS"/>
    <property type="gene ID" value="TraesPARA_EIv1.0_0786680"/>
</dbReference>
<reference evidence="2" key="1">
    <citation type="submission" date="2018-08" db="EMBL/GenBank/DDBJ databases">
        <authorList>
            <person name="Rossello M."/>
        </authorList>
    </citation>
    <scope>NUCLEOTIDE SEQUENCE [LARGE SCALE GENOMIC DNA]</scope>
    <source>
        <strain evidence="2">cv. Chinese Spring</strain>
    </source>
</reference>
<dbReference type="OrthoDB" id="4217619at2759"/>
<dbReference type="PANTHER" id="PTHR18868">
    <property type="entry name" value="OS07G0665300 PROTEIN-RELATED"/>
    <property type="match status" value="1"/>
</dbReference>
<feature type="compositionally biased region" description="Basic and acidic residues" evidence="1">
    <location>
        <begin position="277"/>
        <end position="293"/>
    </location>
</feature>
<feature type="compositionally biased region" description="Basic and acidic residues" evidence="1">
    <location>
        <begin position="257"/>
        <end position="269"/>
    </location>
</feature>
<dbReference type="Pfam" id="PF13365">
    <property type="entry name" value="Trypsin_2"/>
    <property type="match status" value="1"/>
</dbReference>
<dbReference type="PANTHER" id="PTHR18868:SF37">
    <property type="entry name" value="OS07G0665300 PROTEIN"/>
    <property type="match status" value="1"/>
</dbReference>
<dbReference type="STRING" id="4565.A0A3B6EBW5"/>
<sequence>MQIQRGDVQPGSSNRRRKKMRISSENMIRVNPLEEEFGTSSDSGEGVWRLLSEEVAAHIDDSVVSLASFHKDNAKSVYFACTGIIIESNSTITSFLTSLSLLRSIDDDSKIFQDMMIEVRLPNNHLSMGWLEYYDLKYNVAVISIAPFHVFRAAFVDHQRQFESHSEVVAVGRCFDSGKLMATTAMLTDNGKRIYREELAISTCEITMTGVGGPLVDFNGDFVGMNFYSKEETPFLPRNKILELLMHFRRTSPCWDTSKKRGSKTERGASKAQMSPESHKSDLEGSSRQEMKNKNQKPTICTICDPELNSGLEDTLLESLPSIRRWPYDWGLVSLDARRDKFRSRGYPLPVLEDNGKRLRYSFEEEFSEDIWNKLSERAASNMSRVVVALASFSGEARLFACTGVFIDSNGFTTRVLTSGSLVRSNDDESKVADNLKIEVHLPDKRHVTGILQHYDLHYNVAVIIIEKLRCTRTAIINNKVETGTHSPVLAIGRVYESGKLMAASGIVINKESKLDCKDLRISTCQITKAGIGGPLIDSDGNFIGMNFYGLEETPYMPRDTIVKLLGNFDAKGTADFTKVPAPNRFLKYYYAFNKTLIQICTIHGLTYDFIITDGLCLSHIGAIRCGMNGRKEQTCWNFLNENFAMTNVNFIAMPILSTC</sequence>
<organism evidence="2">
    <name type="scientific">Triticum aestivum</name>
    <name type="common">Wheat</name>
    <dbReference type="NCBI Taxonomy" id="4565"/>
    <lineage>
        <taxon>Eukaryota</taxon>
        <taxon>Viridiplantae</taxon>
        <taxon>Streptophyta</taxon>
        <taxon>Embryophyta</taxon>
        <taxon>Tracheophyta</taxon>
        <taxon>Spermatophyta</taxon>
        <taxon>Magnoliopsida</taxon>
        <taxon>Liliopsida</taxon>
        <taxon>Poales</taxon>
        <taxon>Poaceae</taxon>
        <taxon>BOP clade</taxon>
        <taxon>Pooideae</taxon>
        <taxon>Triticodae</taxon>
        <taxon>Triticeae</taxon>
        <taxon>Triticinae</taxon>
        <taxon>Triticum</taxon>
    </lineage>
</organism>
<dbReference type="Gramene" id="TraesCAD_scaffold_069594_01G000100.1">
    <property type="protein sequence ID" value="TraesCAD_scaffold_069594_01G000100.1"/>
    <property type="gene ID" value="TraesCAD_scaffold_069594_01G000100"/>
</dbReference>
<dbReference type="InterPro" id="IPR043504">
    <property type="entry name" value="Peptidase_S1_PA_chymotrypsin"/>
</dbReference>
<dbReference type="Gramene" id="TraesROB_scaffold_099512_01G000200.1">
    <property type="protein sequence ID" value="TraesROB_scaffold_099512_01G000200.1"/>
    <property type="gene ID" value="TraesROB_scaffold_099512_01G000200"/>
</dbReference>
<keyword evidence="3" id="KW-1185">Reference proteome</keyword>
<dbReference type="Gene3D" id="2.40.10.120">
    <property type="match status" value="1"/>
</dbReference>
<dbReference type="PaxDb" id="4565-Traes_3AS_4E4F1CA3D.1"/>
<dbReference type="Gramene" id="TraesWEE_scaffold_091078_01G000200.1">
    <property type="protein sequence ID" value="TraesWEE_scaffold_091078_01G000200.1"/>
    <property type="gene ID" value="TraesWEE_scaffold_091078_01G000200"/>
</dbReference>
<dbReference type="Proteomes" id="UP000019116">
    <property type="component" value="Chromosome 3A"/>
</dbReference>
<dbReference type="Gramene" id="TraesCS3A02G079900.1">
    <property type="protein sequence ID" value="TraesCS3A02G079900.1"/>
    <property type="gene ID" value="TraesCS3A02G079900"/>
</dbReference>
<dbReference type="Gramene" id="TraesPARA_EIv1.0_0786680.8">
    <property type="protein sequence ID" value="TraesPARA_EIv1.0_0786680.8.CDS"/>
    <property type="gene ID" value="TraesPARA_EIv1.0_0786680"/>
</dbReference>
<dbReference type="SUPFAM" id="SSF50494">
    <property type="entry name" value="Trypsin-like serine proteases"/>
    <property type="match status" value="2"/>
</dbReference>
<evidence type="ECO:0000256" key="1">
    <source>
        <dbReference type="SAM" id="MobiDB-lite"/>
    </source>
</evidence>
<dbReference type="Gramene" id="TraesJUL3A03G01343400.3">
    <property type="protein sequence ID" value="TraesJUL3A03G01343400.3"/>
    <property type="gene ID" value="TraesJUL3A03G01343400"/>
</dbReference>
<dbReference type="SMR" id="A0A3B6EBW5"/>
<feature type="region of interest" description="Disordered" evidence="1">
    <location>
        <begin position="1"/>
        <end position="21"/>
    </location>
</feature>
<feature type="region of interest" description="Disordered" evidence="1">
    <location>
        <begin position="254"/>
        <end position="297"/>
    </location>
</feature>
<dbReference type="Gramene" id="TraesCS3A03G0176000.7">
    <property type="protein sequence ID" value="TraesCS3A03G0176000.7.CDS"/>
    <property type="gene ID" value="TraesCS3A03G0176000"/>
</dbReference>
<evidence type="ECO:0000313" key="3">
    <source>
        <dbReference type="Proteomes" id="UP000019116"/>
    </source>
</evidence>